<name>G0V1Q8_TRYCI</name>
<feature type="region of interest" description="Disordered" evidence="1">
    <location>
        <begin position="179"/>
        <end position="220"/>
    </location>
</feature>
<feature type="compositionally biased region" description="Acidic residues" evidence="1">
    <location>
        <begin position="197"/>
        <end position="207"/>
    </location>
</feature>
<evidence type="ECO:0000256" key="1">
    <source>
        <dbReference type="SAM" id="MobiDB-lite"/>
    </source>
</evidence>
<accession>G0V1Q8</accession>
<proteinExistence type="predicted"/>
<organism evidence="2">
    <name type="scientific">Trypanosoma congolense (strain IL3000)</name>
    <dbReference type="NCBI Taxonomy" id="1068625"/>
    <lineage>
        <taxon>Eukaryota</taxon>
        <taxon>Discoba</taxon>
        <taxon>Euglenozoa</taxon>
        <taxon>Kinetoplastea</taxon>
        <taxon>Metakinetoplastina</taxon>
        <taxon>Trypanosomatida</taxon>
        <taxon>Trypanosomatidae</taxon>
        <taxon>Trypanosoma</taxon>
        <taxon>Nannomonas</taxon>
    </lineage>
</organism>
<dbReference type="PANTHER" id="PTHR10476">
    <property type="entry name" value="CHARGED MULTIVESICULAR BODY PROTEIN"/>
    <property type="match status" value="1"/>
</dbReference>
<dbReference type="Gene3D" id="6.10.140.1230">
    <property type="match status" value="1"/>
</dbReference>
<gene>
    <name evidence="2" type="ORF">TCIL3000_11_10520</name>
</gene>
<reference evidence="2" key="1">
    <citation type="journal article" date="2012" name="Proc. Natl. Acad. Sci. U.S.A.">
        <title>Antigenic diversity is generated by distinct evolutionary mechanisms in African trypanosome species.</title>
        <authorList>
            <person name="Jackson A.P."/>
            <person name="Berry A."/>
            <person name="Aslett M."/>
            <person name="Allison H.C."/>
            <person name="Burton P."/>
            <person name="Vavrova-Anderson J."/>
            <person name="Brown R."/>
            <person name="Browne H."/>
            <person name="Corton N."/>
            <person name="Hauser H."/>
            <person name="Gamble J."/>
            <person name="Gilderthorp R."/>
            <person name="Marcello L."/>
            <person name="McQuillan J."/>
            <person name="Otto T.D."/>
            <person name="Quail M.A."/>
            <person name="Sanders M.J."/>
            <person name="van Tonder A."/>
            <person name="Ginger M.L."/>
            <person name="Field M.C."/>
            <person name="Barry J.D."/>
            <person name="Hertz-Fowler C."/>
            <person name="Berriman M."/>
        </authorList>
    </citation>
    <scope>NUCLEOTIDE SEQUENCE</scope>
    <source>
        <strain evidence="2">IL3000</strain>
    </source>
</reference>
<dbReference type="EMBL" id="HE575324">
    <property type="protein sequence ID" value="CCC95579.1"/>
    <property type="molecule type" value="Genomic_DNA"/>
</dbReference>
<dbReference type="InterPro" id="IPR005024">
    <property type="entry name" value="Snf7_fam"/>
</dbReference>
<protein>
    <submittedName>
        <fullName evidence="2">Uncharacterized protein TCIL3000_11_10520</fullName>
    </submittedName>
</protein>
<dbReference type="VEuPathDB" id="TriTrypDB:TcIL3000.11.10520"/>
<dbReference type="GO" id="GO:0007034">
    <property type="term" value="P:vacuolar transport"/>
    <property type="evidence" value="ECO:0007669"/>
    <property type="project" value="InterPro"/>
</dbReference>
<dbReference type="Pfam" id="PF03357">
    <property type="entry name" value="Snf7"/>
    <property type="match status" value="1"/>
</dbReference>
<evidence type="ECO:0000313" key="2">
    <source>
        <dbReference type="EMBL" id="CCC95579.1"/>
    </source>
</evidence>
<dbReference type="AlphaFoldDB" id="G0V1Q8"/>
<sequence length="220" mass="25176">MFDRFFRREPPEERAKQWKREMNSEMRKLDLQIKRIQREEMKVKLAAREAAKKGDTTTVRMLAKEIIHSRNAVRRLYTARSQMNSVSMQLQQQVSQIKLIGRIEASTAVMAQMNSLMRVSEIQSSMQAMGREMMKAGLIEEMMNDSIDNALDEDISDTELDEEVDKVVVEVTQGKMEGTVVGTSQLPQVSQSQQVEAEGEDVESDEELKERLNALRGGTF</sequence>